<accession>A0A0F9IBQ6</accession>
<sequence length="291" mass="34019">MLLDIKYQGKTVTTEDIDFINKLIKENPNDSRHSLSKKLCRAWNWVQPNGTLRDMFCRSFMLHLERAGYIKLPEKRCTPPNPLANRVKPSRVDVDQSPINARLKELKPLEIKQVRRTPAEKIYNGLIAYYHYLGYCHPIGEHLKYVVYSNGRPIACLAWSSAVRHLGSRDKFIGWTGEVRKKRLHLIAYNTRFLIAPWVKVEHLASHLLGLMARRLPVDWESIYNHPIYFLETFVDTEKFEGTSYRAANWIYLGVTTGRGKNDQTNKPNRSLKAVWCYPLCKNFREVMQRV</sequence>
<dbReference type="AlphaFoldDB" id="A0A0F9IBQ6"/>
<proteinExistence type="predicted"/>
<name>A0A0F9IBQ6_9ZZZZ</name>
<comment type="caution">
    <text evidence="1">The sequence shown here is derived from an EMBL/GenBank/DDBJ whole genome shotgun (WGS) entry which is preliminary data.</text>
</comment>
<gene>
    <name evidence="1" type="ORF">LCGC14_1600120</name>
</gene>
<dbReference type="EMBL" id="LAZR01012823">
    <property type="protein sequence ID" value="KKM24932.1"/>
    <property type="molecule type" value="Genomic_DNA"/>
</dbReference>
<dbReference type="InterPro" id="IPR025639">
    <property type="entry name" value="DruA"/>
</dbReference>
<dbReference type="Pfam" id="PF14236">
    <property type="entry name" value="DruA"/>
    <property type="match status" value="1"/>
</dbReference>
<organism evidence="1">
    <name type="scientific">marine sediment metagenome</name>
    <dbReference type="NCBI Taxonomy" id="412755"/>
    <lineage>
        <taxon>unclassified sequences</taxon>
        <taxon>metagenomes</taxon>
        <taxon>ecological metagenomes</taxon>
    </lineage>
</organism>
<reference evidence="1" key="1">
    <citation type="journal article" date="2015" name="Nature">
        <title>Complex archaea that bridge the gap between prokaryotes and eukaryotes.</title>
        <authorList>
            <person name="Spang A."/>
            <person name="Saw J.H."/>
            <person name="Jorgensen S.L."/>
            <person name="Zaremba-Niedzwiedzka K."/>
            <person name="Martijn J."/>
            <person name="Lind A.E."/>
            <person name="van Eijk R."/>
            <person name="Schleper C."/>
            <person name="Guy L."/>
            <person name="Ettema T.J."/>
        </authorList>
    </citation>
    <scope>NUCLEOTIDE SEQUENCE</scope>
</reference>
<protein>
    <submittedName>
        <fullName evidence="1">Uncharacterized protein</fullName>
    </submittedName>
</protein>
<evidence type="ECO:0000313" key="1">
    <source>
        <dbReference type="EMBL" id="KKM24932.1"/>
    </source>
</evidence>